<evidence type="ECO:0000313" key="8">
    <source>
        <dbReference type="Proteomes" id="UP000185744"/>
    </source>
</evidence>
<evidence type="ECO:0000256" key="1">
    <source>
        <dbReference type="ARBA" id="ARBA00010618"/>
    </source>
</evidence>
<dbReference type="GO" id="GO:0006412">
    <property type="term" value="P:translation"/>
    <property type="evidence" value="ECO:0007669"/>
    <property type="project" value="UniProtKB-UniRule"/>
</dbReference>
<evidence type="ECO:0000256" key="5">
    <source>
        <dbReference type="SAM" id="MobiDB-lite"/>
    </source>
</evidence>
<feature type="domain" description="KOW" evidence="6">
    <location>
        <begin position="42"/>
        <end position="69"/>
    </location>
</feature>
<comment type="subunit">
    <text evidence="4">Part of the 50S ribosomal subunit.</text>
</comment>
<dbReference type="FunCoup" id="A0A1Q6DX14">
    <property type="interactions" value="157"/>
</dbReference>
<dbReference type="Proteomes" id="UP000185744">
    <property type="component" value="Unassembled WGS sequence"/>
</dbReference>
<protein>
    <recommendedName>
        <fullName evidence="4">Large ribosomal subunit protein uL24</fullName>
    </recommendedName>
</protein>
<dbReference type="InterPro" id="IPR005756">
    <property type="entry name" value="Ribosomal_uL24_euk/arc"/>
</dbReference>
<feature type="region of interest" description="Disordered" evidence="5">
    <location>
        <begin position="1"/>
        <end position="24"/>
    </location>
</feature>
<sequence length="115" mass="13111">MTEKPEKQRKKQAQADLHEKQKKMASMLSKELREDYEKRRIPVRAGDKVEVMRGDAKGETGEVSEVDLTREKVTVEGVIVEKPDGSEVPKPLDPSNLKIIDLDTSDRERIKLLGR</sequence>
<evidence type="ECO:0000256" key="3">
    <source>
        <dbReference type="ARBA" id="ARBA00023274"/>
    </source>
</evidence>
<dbReference type="InParanoid" id="A0A1Q6DX14"/>
<organism evidence="7 8">
    <name type="scientific">Methanohalarchaeum thermophilum</name>
    <dbReference type="NCBI Taxonomy" id="1903181"/>
    <lineage>
        <taxon>Archaea</taxon>
        <taxon>Methanobacteriati</taxon>
        <taxon>Methanobacteriota</taxon>
        <taxon>Methanonatronarchaeia</taxon>
        <taxon>Methanonatronarchaeales</taxon>
        <taxon>Methanonatronarchaeaceae</taxon>
        <taxon>Candidatus Methanohalarchaeum</taxon>
    </lineage>
</organism>
<dbReference type="SUPFAM" id="SSF50104">
    <property type="entry name" value="Translation proteins SH3-like domain"/>
    <property type="match status" value="1"/>
</dbReference>
<dbReference type="InterPro" id="IPR041988">
    <property type="entry name" value="Ribosomal_uL24_KOW"/>
</dbReference>
<reference evidence="7" key="1">
    <citation type="submission" date="2016-12" db="EMBL/GenBank/DDBJ databases">
        <title>Discovery of methanogenic haloarchaea.</title>
        <authorList>
            <person name="Sorokin D.Y."/>
            <person name="Makarova K.S."/>
            <person name="Abbas B."/>
            <person name="Ferrer M."/>
            <person name="Golyshin P.N."/>
        </authorList>
    </citation>
    <scope>NUCLEOTIDE SEQUENCE [LARGE SCALE GENOMIC DNA]</scope>
    <source>
        <strain evidence="7">HMET1</strain>
    </source>
</reference>
<dbReference type="Pfam" id="PF00467">
    <property type="entry name" value="KOW"/>
    <property type="match status" value="1"/>
</dbReference>
<comment type="function">
    <text evidence="4">One of two assembly initiator proteins, it binds directly to the 5'-end of the 23S rRNA, where it nucleates assembly of the 50S subunit.</text>
</comment>
<dbReference type="PROSITE" id="PS01108">
    <property type="entry name" value="RIBOSOMAL_L24"/>
    <property type="match status" value="1"/>
</dbReference>
<evidence type="ECO:0000259" key="6">
    <source>
        <dbReference type="SMART" id="SM00739"/>
    </source>
</evidence>
<evidence type="ECO:0000256" key="2">
    <source>
        <dbReference type="ARBA" id="ARBA00022980"/>
    </source>
</evidence>
<name>A0A1Q6DX14_METT1</name>
<dbReference type="PANTHER" id="PTHR11143">
    <property type="entry name" value="60S RIBOSOMAL PROTEIN L26 FAMILY MEMBER"/>
    <property type="match status" value="1"/>
</dbReference>
<dbReference type="InterPro" id="IPR014722">
    <property type="entry name" value="Rib_uL2_dom2"/>
</dbReference>
<keyword evidence="3 4" id="KW-0687">Ribonucleoprotein</keyword>
<comment type="similarity">
    <text evidence="1 4">Belongs to the universal ribosomal protein uL24 family.</text>
</comment>
<dbReference type="NCBIfam" id="TIGR01080">
    <property type="entry name" value="rplX_A_E"/>
    <property type="match status" value="1"/>
</dbReference>
<dbReference type="STRING" id="1903181.BTN85_1401"/>
<dbReference type="CDD" id="cd06089">
    <property type="entry name" value="KOW_RPL26"/>
    <property type="match status" value="1"/>
</dbReference>
<dbReference type="Pfam" id="PF16906">
    <property type="entry name" value="Ribosomal_L26"/>
    <property type="match status" value="1"/>
</dbReference>
<dbReference type="InterPro" id="IPR005824">
    <property type="entry name" value="KOW"/>
</dbReference>
<dbReference type="GO" id="GO:0003735">
    <property type="term" value="F:structural constituent of ribosome"/>
    <property type="evidence" value="ECO:0007669"/>
    <property type="project" value="UniProtKB-UniRule"/>
</dbReference>
<comment type="caution">
    <text evidence="7">The sequence shown here is derived from an EMBL/GenBank/DDBJ whole genome shotgun (WGS) entry which is preliminary data.</text>
</comment>
<dbReference type="Gene3D" id="2.30.30.30">
    <property type="match status" value="1"/>
</dbReference>
<keyword evidence="4" id="KW-0699">rRNA-binding</keyword>
<dbReference type="InterPro" id="IPR005825">
    <property type="entry name" value="Ribosomal_uL24_CS"/>
</dbReference>
<dbReference type="GO" id="GO:0015934">
    <property type="term" value="C:large ribosomal subunit"/>
    <property type="evidence" value="ECO:0007669"/>
    <property type="project" value="UniProtKB-UniRule"/>
</dbReference>
<dbReference type="InterPro" id="IPR008991">
    <property type="entry name" value="Translation_prot_SH3-like_sf"/>
</dbReference>
<dbReference type="HAMAP" id="MF_01326_A">
    <property type="entry name" value="Ribosomal_uL24_A"/>
    <property type="match status" value="1"/>
</dbReference>
<dbReference type="EMBL" id="MSDW01000001">
    <property type="protein sequence ID" value="OKY78897.1"/>
    <property type="molecule type" value="Genomic_DNA"/>
</dbReference>
<keyword evidence="4" id="KW-0694">RNA-binding</keyword>
<gene>
    <name evidence="4" type="primary">rpl24</name>
    <name evidence="7" type="ORF">BTN85_1401</name>
</gene>
<dbReference type="SMART" id="SM00739">
    <property type="entry name" value="KOW"/>
    <property type="match status" value="1"/>
</dbReference>
<keyword evidence="8" id="KW-1185">Reference proteome</keyword>
<comment type="function">
    <text evidence="4">Located at the polypeptide exit tunnel on the outside of the subunit.</text>
</comment>
<proteinExistence type="inferred from homology"/>
<accession>A0A1Q6DX14</accession>
<evidence type="ECO:0000256" key="4">
    <source>
        <dbReference type="HAMAP-Rule" id="MF_01326"/>
    </source>
</evidence>
<evidence type="ECO:0000313" key="7">
    <source>
        <dbReference type="EMBL" id="OKY78897.1"/>
    </source>
</evidence>
<keyword evidence="2 4" id="KW-0689">Ribosomal protein</keyword>
<dbReference type="AlphaFoldDB" id="A0A1Q6DX14"/>
<dbReference type="GO" id="GO:0019843">
    <property type="term" value="F:rRNA binding"/>
    <property type="evidence" value="ECO:0007669"/>
    <property type="project" value="UniProtKB-UniRule"/>
</dbReference>